<accession>A0AA87Z2K5</accession>
<comment type="caution">
    <text evidence="2">The sequence shown here is derived from an EMBL/GenBank/DDBJ whole genome shotgun (WGS) entry which is preliminary data.</text>
</comment>
<dbReference type="Proteomes" id="UP001187192">
    <property type="component" value="Unassembled WGS sequence"/>
</dbReference>
<protein>
    <submittedName>
        <fullName evidence="2">Uncharacterized protein</fullName>
    </submittedName>
</protein>
<proteinExistence type="predicted"/>
<gene>
    <name evidence="2" type="ORF">TIFTF001_040355</name>
</gene>
<dbReference type="EMBL" id="BTGU01001419">
    <property type="protein sequence ID" value="GMN22860.1"/>
    <property type="molecule type" value="Genomic_DNA"/>
</dbReference>
<evidence type="ECO:0000256" key="1">
    <source>
        <dbReference type="SAM" id="MobiDB-lite"/>
    </source>
</evidence>
<organism evidence="2 3">
    <name type="scientific">Ficus carica</name>
    <name type="common">Common fig</name>
    <dbReference type="NCBI Taxonomy" id="3494"/>
    <lineage>
        <taxon>Eukaryota</taxon>
        <taxon>Viridiplantae</taxon>
        <taxon>Streptophyta</taxon>
        <taxon>Embryophyta</taxon>
        <taxon>Tracheophyta</taxon>
        <taxon>Spermatophyta</taxon>
        <taxon>Magnoliopsida</taxon>
        <taxon>eudicotyledons</taxon>
        <taxon>Gunneridae</taxon>
        <taxon>Pentapetalae</taxon>
        <taxon>rosids</taxon>
        <taxon>fabids</taxon>
        <taxon>Rosales</taxon>
        <taxon>Moraceae</taxon>
        <taxon>Ficeae</taxon>
        <taxon>Ficus</taxon>
    </lineage>
</organism>
<name>A0AA87Z2K5_FICCA</name>
<feature type="compositionally biased region" description="Basic and acidic residues" evidence="1">
    <location>
        <begin position="15"/>
        <end position="53"/>
    </location>
</feature>
<dbReference type="AlphaFoldDB" id="A0AA87Z2K5"/>
<feature type="region of interest" description="Disordered" evidence="1">
    <location>
        <begin position="12"/>
        <end position="54"/>
    </location>
</feature>
<evidence type="ECO:0000313" key="2">
    <source>
        <dbReference type="EMBL" id="GMN22860.1"/>
    </source>
</evidence>
<reference evidence="2" key="1">
    <citation type="submission" date="2023-07" db="EMBL/GenBank/DDBJ databases">
        <title>draft genome sequence of fig (Ficus carica).</title>
        <authorList>
            <person name="Takahashi T."/>
            <person name="Nishimura K."/>
        </authorList>
    </citation>
    <scope>NUCLEOTIDE SEQUENCE</scope>
</reference>
<evidence type="ECO:0000313" key="3">
    <source>
        <dbReference type="Proteomes" id="UP001187192"/>
    </source>
</evidence>
<sequence>MQLFRPVAHCWRGGVDGHSEEKTRREGKIGGVEGDRSDDNRRENGRRRSETHSHAWPAVAISSDFSSHAVNCKHPLFDTFSCNVSSLISSPAPFSSCQLT</sequence>
<keyword evidence="3" id="KW-1185">Reference proteome</keyword>